<protein>
    <submittedName>
        <fullName evidence="1">Uncharacterized protein</fullName>
    </submittedName>
</protein>
<name>A0A8H4AMP7_GIGMA</name>
<proteinExistence type="predicted"/>
<evidence type="ECO:0000313" key="1">
    <source>
        <dbReference type="EMBL" id="KAF0513391.1"/>
    </source>
</evidence>
<dbReference type="EMBL" id="WTPW01000416">
    <property type="protein sequence ID" value="KAF0513391.1"/>
    <property type="molecule type" value="Genomic_DNA"/>
</dbReference>
<evidence type="ECO:0000313" key="2">
    <source>
        <dbReference type="Proteomes" id="UP000439903"/>
    </source>
</evidence>
<gene>
    <name evidence="1" type="ORF">F8M41_017805</name>
</gene>
<keyword evidence="2" id="KW-1185">Reference proteome</keyword>
<dbReference type="AlphaFoldDB" id="A0A8H4AMP7"/>
<organism evidence="1 2">
    <name type="scientific">Gigaspora margarita</name>
    <dbReference type="NCBI Taxonomy" id="4874"/>
    <lineage>
        <taxon>Eukaryota</taxon>
        <taxon>Fungi</taxon>
        <taxon>Fungi incertae sedis</taxon>
        <taxon>Mucoromycota</taxon>
        <taxon>Glomeromycotina</taxon>
        <taxon>Glomeromycetes</taxon>
        <taxon>Diversisporales</taxon>
        <taxon>Gigasporaceae</taxon>
        <taxon>Gigaspora</taxon>
    </lineage>
</organism>
<sequence>MIWTMITEILRRTQQAATFAINNATSALIHTKIFATGDTETGLLEQLRQIFSFKNPKCSWYLKWKNFKKKDNLFKLILDSADRETQERELLEELWLHASVEWSIQRQDSNYESKETYDTTAQNINSFLGNEPLARDKSF</sequence>
<accession>A0A8H4AMP7</accession>
<comment type="caution">
    <text evidence="1">The sequence shown here is derived from an EMBL/GenBank/DDBJ whole genome shotgun (WGS) entry which is preliminary data.</text>
</comment>
<reference evidence="1 2" key="1">
    <citation type="journal article" date="2019" name="Environ. Microbiol.">
        <title>At the nexus of three kingdoms: the genome of the mycorrhizal fungus Gigaspora margarita provides insights into plant, endobacterial and fungal interactions.</title>
        <authorList>
            <person name="Venice F."/>
            <person name="Ghignone S."/>
            <person name="Salvioli di Fossalunga A."/>
            <person name="Amselem J."/>
            <person name="Novero M."/>
            <person name="Xianan X."/>
            <person name="Sedzielewska Toro K."/>
            <person name="Morin E."/>
            <person name="Lipzen A."/>
            <person name="Grigoriev I.V."/>
            <person name="Henrissat B."/>
            <person name="Martin F.M."/>
            <person name="Bonfante P."/>
        </authorList>
    </citation>
    <scope>NUCLEOTIDE SEQUENCE [LARGE SCALE GENOMIC DNA]</scope>
    <source>
        <strain evidence="1 2">BEG34</strain>
    </source>
</reference>
<dbReference type="Proteomes" id="UP000439903">
    <property type="component" value="Unassembled WGS sequence"/>
</dbReference>